<dbReference type="InterPro" id="IPR036380">
    <property type="entry name" value="Isochorismatase-like_sf"/>
</dbReference>
<name>V6HHH0_9LEPT</name>
<dbReference type="Proteomes" id="UP000018719">
    <property type="component" value="Unassembled WGS sequence"/>
</dbReference>
<dbReference type="AlphaFoldDB" id="V6HHH0"/>
<proteinExistence type="predicted"/>
<evidence type="ECO:0000313" key="2">
    <source>
        <dbReference type="EMBL" id="EQA35850.1"/>
    </source>
</evidence>
<dbReference type="SUPFAM" id="SSF52499">
    <property type="entry name" value="Isochorismatase-like hydrolases"/>
    <property type="match status" value="1"/>
</dbReference>
<dbReference type="EMBL" id="AHMM02000024">
    <property type="protein sequence ID" value="EQA35850.1"/>
    <property type="molecule type" value="Genomic_DNA"/>
</dbReference>
<evidence type="ECO:0000259" key="1">
    <source>
        <dbReference type="Pfam" id="PF00857"/>
    </source>
</evidence>
<accession>V6HHH0</accession>
<dbReference type="InterPro" id="IPR000868">
    <property type="entry name" value="Isochorismatase-like_dom"/>
</dbReference>
<dbReference type="Gene3D" id="3.40.50.850">
    <property type="entry name" value="Isochorismatase-like"/>
    <property type="match status" value="1"/>
</dbReference>
<dbReference type="Pfam" id="PF00857">
    <property type="entry name" value="Isochorismatase"/>
    <property type="match status" value="1"/>
</dbReference>
<protein>
    <submittedName>
        <fullName evidence="2">Isochorismatase domain protein</fullName>
    </submittedName>
</protein>
<dbReference type="STRING" id="1049790.LEP1GSC047_0273"/>
<reference evidence="2 3" key="1">
    <citation type="submission" date="2013-05" db="EMBL/GenBank/DDBJ databases">
        <authorList>
            <person name="Harkins D.M."/>
            <person name="Durkin A.S."/>
            <person name="Brinkac L.M."/>
            <person name="Haft D.H."/>
            <person name="Selengut J.D."/>
            <person name="Sanka R."/>
            <person name="DePew J."/>
            <person name="Purushe J."/>
            <person name="Hartskeerl R.A."/>
            <person name="Ahmed A."/>
            <person name="van der Linden H."/>
            <person name="Goris M.G.A."/>
            <person name="Vinetz J.M."/>
            <person name="Sutton G.G."/>
            <person name="Nierman W.C."/>
            <person name="Fouts D.E."/>
        </authorList>
    </citation>
    <scope>NUCLEOTIDE SEQUENCE [LARGE SCALE GENOMIC DNA]</scope>
    <source>
        <strain evidence="2 3">10</strain>
    </source>
</reference>
<organism evidence="2 3">
    <name type="scientific">Leptospira inadai serovar Lyme str. 10</name>
    <dbReference type="NCBI Taxonomy" id="1049790"/>
    <lineage>
        <taxon>Bacteria</taxon>
        <taxon>Pseudomonadati</taxon>
        <taxon>Spirochaetota</taxon>
        <taxon>Spirochaetia</taxon>
        <taxon>Leptospirales</taxon>
        <taxon>Leptospiraceae</taxon>
        <taxon>Leptospira</taxon>
    </lineage>
</organism>
<gene>
    <name evidence="2" type="ORF">LEP1GSC047_0273</name>
</gene>
<comment type="caution">
    <text evidence="2">The sequence shown here is derived from an EMBL/GenBank/DDBJ whole genome shotgun (WGS) entry which is preliminary data.</text>
</comment>
<evidence type="ECO:0000313" key="3">
    <source>
        <dbReference type="Proteomes" id="UP000018719"/>
    </source>
</evidence>
<sequence length="75" mass="8387">MILRANEINTIVMFGVATSGVVLSTLRQASDTGYKNRILKDLCADKDPETHQVLMEKFFLDKPKLYLPMISGSPD</sequence>
<feature type="domain" description="Isochorismatase-like" evidence="1">
    <location>
        <begin position="2"/>
        <end position="59"/>
    </location>
</feature>